<dbReference type="CDD" id="cd12214">
    <property type="entry name" value="ChiA1_BD"/>
    <property type="match status" value="1"/>
</dbReference>
<dbReference type="SMART" id="SM00495">
    <property type="entry name" value="ChtBD3"/>
    <property type="match status" value="1"/>
</dbReference>
<dbReference type="InterPro" id="IPR014756">
    <property type="entry name" value="Ig_E-set"/>
</dbReference>
<dbReference type="SUPFAM" id="SSF81296">
    <property type="entry name" value="E set domains"/>
    <property type="match status" value="1"/>
</dbReference>
<keyword evidence="6" id="KW-0503">Monooxygenase</keyword>
<evidence type="ECO:0000313" key="7">
    <source>
        <dbReference type="Proteomes" id="UP001602119"/>
    </source>
</evidence>
<evidence type="ECO:0000256" key="4">
    <source>
        <dbReference type="SAM" id="SignalP"/>
    </source>
</evidence>
<protein>
    <submittedName>
        <fullName evidence="6">Lytic polysaccharide monooxygenase</fullName>
    </submittedName>
</protein>
<keyword evidence="2" id="KW-0378">Hydrolase</keyword>
<dbReference type="Gene3D" id="2.70.50.50">
    <property type="entry name" value="chitin-binding protein cbp21"/>
    <property type="match status" value="1"/>
</dbReference>
<dbReference type="PANTHER" id="PTHR34823">
    <property type="entry name" value="GLCNAC-BINDING PROTEIN A"/>
    <property type="match status" value="1"/>
</dbReference>
<dbReference type="Pfam" id="PF02839">
    <property type="entry name" value="CBM_5_12"/>
    <property type="match status" value="1"/>
</dbReference>
<accession>A0ABW6V114</accession>
<keyword evidence="7" id="KW-1185">Reference proteome</keyword>
<dbReference type="Pfam" id="PF03067">
    <property type="entry name" value="LPMO_10"/>
    <property type="match status" value="1"/>
</dbReference>
<evidence type="ECO:0000256" key="1">
    <source>
        <dbReference type="ARBA" id="ARBA00022729"/>
    </source>
</evidence>
<organism evidence="6 7">
    <name type="scientific">Microtetraspora fusca</name>
    <dbReference type="NCBI Taxonomy" id="1997"/>
    <lineage>
        <taxon>Bacteria</taxon>
        <taxon>Bacillati</taxon>
        <taxon>Actinomycetota</taxon>
        <taxon>Actinomycetes</taxon>
        <taxon>Streptosporangiales</taxon>
        <taxon>Streptosporangiaceae</taxon>
        <taxon>Microtetraspora</taxon>
    </lineage>
</organism>
<evidence type="ECO:0000256" key="3">
    <source>
        <dbReference type="SAM" id="MobiDB-lite"/>
    </source>
</evidence>
<feature type="region of interest" description="Disordered" evidence="3">
    <location>
        <begin position="171"/>
        <end position="206"/>
    </location>
</feature>
<proteinExistence type="predicted"/>
<feature type="compositionally biased region" description="Pro residues" evidence="3">
    <location>
        <begin position="176"/>
        <end position="194"/>
    </location>
</feature>
<comment type="caution">
    <text evidence="6">The sequence shown here is derived from an EMBL/GenBank/DDBJ whole genome shotgun (WGS) entry which is preliminary data.</text>
</comment>
<evidence type="ECO:0000259" key="5">
    <source>
        <dbReference type="SMART" id="SM00495"/>
    </source>
</evidence>
<reference evidence="6 7" key="1">
    <citation type="submission" date="2024-10" db="EMBL/GenBank/DDBJ databases">
        <title>The Natural Products Discovery Center: Release of the First 8490 Sequenced Strains for Exploring Actinobacteria Biosynthetic Diversity.</title>
        <authorList>
            <person name="Kalkreuter E."/>
            <person name="Kautsar S.A."/>
            <person name="Yang D."/>
            <person name="Bader C.D."/>
            <person name="Teijaro C.N."/>
            <person name="Fluegel L."/>
            <person name="Davis C.M."/>
            <person name="Simpson J.R."/>
            <person name="Lauterbach L."/>
            <person name="Steele A.D."/>
            <person name="Gui C."/>
            <person name="Meng S."/>
            <person name="Li G."/>
            <person name="Viehrig K."/>
            <person name="Ye F."/>
            <person name="Su P."/>
            <person name="Kiefer A.F."/>
            <person name="Nichols A."/>
            <person name="Cepeda A.J."/>
            <person name="Yan W."/>
            <person name="Fan B."/>
            <person name="Jiang Y."/>
            <person name="Adhikari A."/>
            <person name="Zheng C.-J."/>
            <person name="Schuster L."/>
            <person name="Cowan T.M."/>
            <person name="Smanski M.J."/>
            <person name="Chevrette M.G."/>
            <person name="De Carvalho L.P.S."/>
            <person name="Shen B."/>
        </authorList>
    </citation>
    <scope>NUCLEOTIDE SEQUENCE [LARGE SCALE GENOMIC DNA]</scope>
    <source>
        <strain evidence="6 7">NPDC001281</strain>
    </source>
</reference>
<name>A0ABW6V114_MICFU</name>
<keyword evidence="1 4" id="KW-0732">Signal</keyword>
<dbReference type="SUPFAM" id="SSF51055">
    <property type="entry name" value="Carbohydrate binding domain"/>
    <property type="match status" value="1"/>
</dbReference>
<dbReference type="EMBL" id="JBIAXI010000005">
    <property type="protein sequence ID" value="MFF4772994.1"/>
    <property type="molecule type" value="Genomic_DNA"/>
</dbReference>
<evidence type="ECO:0000313" key="6">
    <source>
        <dbReference type="EMBL" id="MFF4772994.1"/>
    </source>
</evidence>
<sequence>MRRMISFLAGLAVALATVVVVASPASAHGYISDPPSRQAMCAERRVPNCGQIIWEPQSVEGPKGLRNCSGGDARWAPLDDETKPWPATNVGDTVTFKWLIEARHATSTWEYYVGNTRIALFDDHGREPGSTVTHTVSLGGRTGRIKVLAIWNIADTANAFYNCVDLQVGPGGGDPSPSPSPSPTTRPSPSPSPTSSPTSSPTGNWTAGTAYKSGDVVVYNGVTYRCLQAHTALAGWEPPNVPALWQRVG</sequence>
<feature type="signal peptide" evidence="4">
    <location>
        <begin position="1"/>
        <end position="27"/>
    </location>
</feature>
<dbReference type="Proteomes" id="UP001602119">
    <property type="component" value="Unassembled WGS sequence"/>
</dbReference>
<dbReference type="InterPro" id="IPR004302">
    <property type="entry name" value="Cellulose/chitin-bd_N"/>
</dbReference>
<dbReference type="PANTHER" id="PTHR34823:SF1">
    <property type="entry name" value="CHITIN-BINDING TYPE-4 DOMAIN-CONTAINING PROTEIN"/>
    <property type="match status" value="1"/>
</dbReference>
<dbReference type="RefSeq" id="WP_387341450.1">
    <property type="nucleotide sequence ID" value="NZ_JBIAXI010000005.1"/>
</dbReference>
<gene>
    <name evidence="6" type="ORF">ACFY05_09075</name>
</gene>
<dbReference type="InterPro" id="IPR003610">
    <property type="entry name" value="CBM5/12"/>
</dbReference>
<feature type="chain" id="PRO_5047031347" evidence="4">
    <location>
        <begin position="28"/>
        <end position="249"/>
    </location>
</feature>
<feature type="domain" description="Chitin-binding type-3" evidence="5">
    <location>
        <begin position="202"/>
        <end position="248"/>
    </location>
</feature>
<dbReference type="InterPro" id="IPR036573">
    <property type="entry name" value="CBM_sf_5/12"/>
</dbReference>
<dbReference type="GO" id="GO:0004497">
    <property type="term" value="F:monooxygenase activity"/>
    <property type="evidence" value="ECO:0007669"/>
    <property type="project" value="UniProtKB-KW"/>
</dbReference>
<dbReference type="InterPro" id="IPR051024">
    <property type="entry name" value="GlcNAc_Chitin_IntDeg"/>
</dbReference>
<dbReference type="Gene3D" id="2.10.10.20">
    <property type="entry name" value="Carbohydrate-binding module superfamily 5/12"/>
    <property type="match status" value="1"/>
</dbReference>
<keyword evidence="6" id="KW-0560">Oxidoreductase</keyword>
<dbReference type="CDD" id="cd21177">
    <property type="entry name" value="LPMO_AA10"/>
    <property type="match status" value="1"/>
</dbReference>
<evidence type="ECO:0000256" key="2">
    <source>
        <dbReference type="ARBA" id="ARBA00022801"/>
    </source>
</evidence>